<evidence type="ECO:0000313" key="5">
    <source>
        <dbReference type="Proteomes" id="UP000077748"/>
    </source>
</evidence>
<dbReference type="STRING" id="53408.A9C11_28025"/>
<dbReference type="RefSeq" id="WP_009613188.1">
    <property type="nucleotide sequence ID" value="NZ_BDGS01000001.1"/>
</dbReference>
<keyword evidence="6" id="KW-1185">Reference proteome</keyword>
<gene>
    <name evidence="2" type="ORF">A9C11_28025</name>
    <name evidence="3" type="ORF">P3W55_12140</name>
    <name evidence="4" type="ORF">SAMN05216577_124103</name>
</gene>
<evidence type="ECO:0000313" key="4">
    <source>
        <dbReference type="EMBL" id="SFD39193.1"/>
    </source>
</evidence>
<reference evidence="4 6" key="2">
    <citation type="submission" date="2016-10" db="EMBL/GenBank/DDBJ databases">
        <authorList>
            <person name="Varghese N."/>
            <person name="Submissions S."/>
        </authorList>
    </citation>
    <scope>NUCLEOTIDE SEQUENCE [LARGE SCALE GENOMIC DNA]</scope>
    <source>
        <strain evidence="4 6">LMG 18378</strain>
    </source>
</reference>
<sequence length="71" mass="8034">MRTLVDIPAEHLEALNALGEQQQQSRAALIREAVAEYLVRHRRQDAEAAFGLWNGSAGDGLAYQEKVREEW</sequence>
<evidence type="ECO:0000259" key="1">
    <source>
        <dbReference type="Pfam" id="PF01402"/>
    </source>
</evidence>
<dbReference type="GO" id="GO:0006355">
    <property type="term" value="P:regulation of DNA-templated transcription"/>
    <property type="evidence" value="ECO:0007669"/>
    <property type="project" value="InterPro"/>
</dbReference>
<reference evidence="2 5" key="1">
    <citation type="submission" date="2016-05" db="EMBL/GenBank/DDBJ databases">
        <title>Genome Sequence of Pseudomonas citronellolis Strain SJTE-3, an Estrogens and Persistent Organic Pollutants degradation strain.</title>
        <authorList>
            <person name="Liang R."/>
        </authorList>
    </citation>
    <scope>NUCLEOTIDE SEQUENCE [LARGE SCALE GENOMIC DNA]</scope>
    <source>
        <strain evidence="2 5">SJTE-3</strain>
    </source>
</reference>
<dbReference type="Pfam" id="PF01402">
    <property type="entry name" value="RHH_1"/>
    <property type="match status" value="1"/>
</dbReference>
<proteinExistence type="predicted"/>
<dbReference type="Proteomes" id="UP000183385">
    <property type="component" value="Unassembled WGS sequence"/>
</dbReference>
<dbReference type="OrthoDB" id="6649781at2"/>
<organism evidence="2 5">
    <name type="scientific">Pseudomonas citronellolis</name>
    <dbReference type="NCBI Taxonomy" id="53408"/>
    <lineage>
        <taxon>Bacteria</taxon>
        <taxon>Pseudomonadati</taxon>
        <taxon>Pseudomonadota</taxon>
        <taxon>Gammaproteobacteria</taxon>
        <taxon>Pseudomonadales</taxon>
        <taxon>Pseudomonadaceae</taxon>
        <taxon>Pseudomonas</taxon>
    </lineage>
</organism>
<evidence type="ECO:0000313" key="2">
    <source>
        <dbReference type="EMBL" id="ANI18625.1"/>
    </source>
</evidence>
<dbReference type="AlphaFoldDB" id="A0A127N041"/>
<dbReference type="EMBL" id="JARJLR010000213">
    <property type="protein sequence ID" value="MDF3842457.1"/>
    <property type="molecule type" value="Genomic_DNA"/>
</dbReference>
<evidence type="ECO:0000313" key="3">
    <source>
        <dbReference type="EMBL" id="MDF3842457.1"/>
    </source>
</evidence>
<dbReference type="KEGG" id="pcq:PcP3B5_55200"/>
<feature type="domain" description="Ribbon-helix-helix protein CopG" evidence="1">
    <location>
        <begin position="2"/>
        <end position="40"/>
    </location>
</feature>
<reference evidence="3" key="3">
    <citation type="submission" date="2023-03" db="EMBL/GenBank/DDBJ databases">
        <title>Draft assemblies of triclosan tolerant bacteria isolated from returned activated sludge.</title>
        <authorList>
            <person name="Van Hamelsveld S."/>
        </authorList>
    </citation>
    <scope>NUCLEOTIDE SEQUENCE</scope>
    <source>
        <strain evidence="3">GW210015_S63</strain>
    </source>
</reference>
<evidence type="ECO:0000313" key="6">
    <source>
        <dbReference type="Proteomes" id="UP000183385"/>
    </source>
</evidence>
<dbReference type="CDD" id="cd21631">
    <property type="entry name" value="RHH_CopG_NikR-like"/>
    <property type="match status" value="1"/>
</dbReference>
<dbReference type="EMBL" id="CP015878">
    <property type="protein sequence ID" value="ANI18625.1"/>
    <property type="molecule type" value="Genomic_DNA"/>
</dbReference>
<dbReference type="GeneID" id="72998478"/>
<dbReference type="Proteomes" id="UP001220662">
    <property type="component" value="Unassembled WGS sequence"/>
</dbReference>
<dbReference type="Proteomes" id="UP000077748">
    <property type="component" value="Chromosome"/>
</dbReference>
<dbReference type="Gene3D" id="1.10.1220.10">
    <property type="entry name" value="Met repressor-like"/>
    <property type="match status" value="1"/>
</dbReference>
<dbReference type="EMBL" id="FOLS01000024">
    <property type="protein sequence ID" value="SFD39193.1"/>
    <property type="molecule type" value="Genomic_DNA"/>
</dbReference>
<accession>A0A127N041</accession>
<dbReference type="InterPro" id="IPR002145">
    <property type="entry name" value="CopG"/>
</dbReference>
<protein>
    <submittedName>
        <fullName evidence="2">CopG family transcriptional regulator</fullName>
    </submittedName>
    <submittedName>
        <fullName evidence="3">Ribbon-helix-helix domain-containing protein</fullName>
    </submittedName>
    <submittedName>
        <fullName evidence="4">Ribbon-helix-helix protein, copG family</fullName>
    </submittedName>
</protein>
<dbReference type="InterPro" id="IPR013321">
    <property type="entry name" value="Arc_rbn_hlx_hlx"/>
</dbReference>
<name>A0A127N041_9PSED</name>